<dbReference type="Proteomes" id="UP000051061">
    <property type="component" value="Unassembled WGS sequence"/>
</dbReference>
<evidence type="ECO:0000313" key="1">
    <source>
        <dbReference type="EMBL" id="KQL58056.1"/>
    </source>
</evidence>
<evidence type="ECO:0000313" key="2">
    <source>
        <dbReference type="Proteomes" id="UP000051061"/>
    </source>
</evidence>
<accession>A0A9D5HYS1</accession>
<comment type="caution">
    <text evidence="1">The sequence shown here is derived from an EMBL/GenBank/DDBJ whole genome shotgun (WGS) entry which is preliminary data.</text>
</comment>
<sequence>MKFEVIAFWSDKDKEGMVCVKKNGSIIDSELTPKMNESEFLVWRKVKSLAFLHKYNLMGVNPVLVK</sequence>
<proteinExistence type="predicted"/>
<name>A0A9D5HYS1_9BACI</name>
<organism evidence="1 2">
    <name type="scientific">Alkalicoccobacillus plakortidis</name>
    <dbReference type="NCBI Taxonomy" id="444060"/>
    <lineage>
        <taxon>Bacteria</taxon>
        <taxon>Bacillati</taxon>
        <taxon>Bacillota</taxon>
        <taxon>Bacilli</taxon>
        <taxon>Bacillales</taxon>
        <taxon>Bacillaceae</taxon>
        <taxon>Alkalicoccobacillus</taxon>
    </lineage>
</organism>
<protein>
    <submittedName>
        <fullName evidence="1">Uncharacterized protein</fullName>
    </submittedName>
</protein>
<keyword evidence="2" id="KW-1185">Reference proteome</keyword>
<dbReference type="EMBL" id="LJJD01000014">
    <property type="protein sequence ID" value="KQL58056.1"/>
    <property type="molecule type" value="Genomic_DNA"/>
</dbReference>
<gene>
    <name evidence="1" type="ORF">AN965_07030</name>
</gene>
<reference evidence="1 2" key="1">
    <citation type="submission" date="2015-09" db="EMBL/GenBank/DDBJ databases">
        <title>Genome sequencing project for genomic taxonomy and phylogenomics of Bacillus-like bacteria.</title>
        <authorList>
            <person name="Liu B."/>
            <person name="Wang J."/>
            <person name="Zhu Y."/>
            <person name="Liu G."/>
            <person name="Chen Q."/>
            <person name="Chen Z."/>
            <person name="Lan J."/>
            <person name="Che J."/>
            <person name="Ge C."/>
            <person name="Shi H."/>
            <person name="Pan Z."/>
            <person name="Liu X."/>
        </authorList>
    </citation>
    <scope>NUCLEOTIDE SEQUENCE [LARGE SCALE GENOMIC DNA]</scope>
    <source>
        <strain evidence="1 2">DSM 19153</strain>
    </source>
</reference>
<dbReference type="AlphaFoldDB" id="A0A9D5HYS1"/>